<evidence type="ECO:0000313" key="3">
    <source>
        <dbReference type="Proteomes" id="UP001054945"/>
    </source>
</evidence>
<keyword evidence="3" id="KW-1185">Reference proteome</keyword>
<protein>
    <submittedName>
        <fullName evidence="2">Uncharacterized protein</fullName>
    </submittedName>
</protein>
<comment type="caution">
    <text evidence="2">The sequence shown here is derived from an EMBL/GenBank/DDBJ whole genome shotgun (WGS) entry which is preliminary data.</text>
</comment>
<gene>
    <name evidence="2" type="ORF">CEXT_573241</name>
</gene>
<organism evidence="2 3">
    <name type="scientific">Caerostris extrusa</name>
    <name type="common">Bark spider</name>
    <name type="synonym">Caerostris bankana</name>
    <dbReference type="NCBI Taxonomy" id="172846"/>
    <lineage>
        <taxon>Eukaryota</taxon>
        <taxon>Metazoa</taxon>
        <taxon>Ecdysozoa</taxon>
        <taxon>Arthropoda</taxon>
        <taxon>Chelicerata</taxon>
        <taxon>Arachnida</taxon>
        <taxon>Araneae</taxon>
        <taxon>Araneomorphae</taxon>
        <taxon>Entelegynae</taxon>
        <taxon>Araneoidea</taxon>
        <taxon>Araneidae</taxon>
        <taxon>Caerostris</taxon>
    </lineage>
</organism>
<feature type="region of interest" description="Disordered" evidence="1">
    <location>
        <begin position="84"/>
        <end position="103"/>
    </location>
</feature>
<evidence type="ECO:0000256" key="1">
    <source>
        <dbReference type="SAM" id="MobiDB-lite"/>
    </source>
</evidence>
<feature type="compositionally biased region" description="Polar residues" evidence="1">
    <location>
        <begin position="84"/>
        <end position="99"/>
    </location>
</feature>
<dbReference type="AlphaFoldDB" id="A0AAV4VNE0"/>
<name>A0AAV4VNE0_CAEEX</name>
<proteinExistence type="predicted"/>
<dbReference type="Proteomes" id="UP001054945">
    <property type="component" value="Unassembled WGS sequence"/>
</dbReference>
<accession>A0AAV4VNE0</accession>
<evidence type="ECO:0000313" key="2">
    <source>
        <dbReference type="EMBL" id="GIY71648.1"/>
    </source>
</evidence>
<dbReference type="EMBL" id="BPLR01014837">
    <property type="protein sequence ID" value="GIY71648.1"/>
    <property type="molecule type" value="Genomic_DNA"/>
</dbReference>
<reference evidence="2 3" key="1">
    <citation type="submission" date="2021-06" db="EMBL/GenBank/DDBJ databases">
        <title>Caerostris extrusa draft genome.</title>
        <authorList>
            <person name="Kono N."/>
            <person name="Arakawa K."/>
        </authorList>
    </citation>
    <scope>NUCLEOTIDE SEQUENCE [LARGE SCALE GENOMIC DNA]</scope>
</reference>
<sequence>MATLSFTNRHPVTLTILSHIGLFSHSFSKLDQLSSDDNKMSTAANENDGLEVLVNKVLENAVIGMNNKIDARLNSIEEQLSSAQKSTDSFAKRTSNVESLNEHKSTGVNQVSNFFIQMDSML</sequence>